<gene>
    <name evidence="3" type="ORF">GCM10009754_19930</name>
</gene>
<evidence type="ECO:0000259" key="2">
    <source>
        <dbReference type="Pfam" id="PF04313"/>
    </source>
</evidence>
<feature type="domain" description="Restriction endonuclease type I HsdR N-terminal" evidence="2">
    <location>
        <begin position="50"/>
        <end position="128"/>
    </location>
</feature>
<dbReference type="EMBL" id="BAAANN010000006">
    <property type="protein sequence ID" value="GAA1951133.1"/>
    <property type="molecule type" value="Genomic_DNA"/>
</dbReference>
<name>A0ABN2QG64_9PSEU</name>
<keyword evidence="4" id="KW-1185">Reference proteome</keyword>
<dbReference type="InterPro" id="IPR017035">
    <property type="entry name" value="UCP035009_HsdR_All3000-type"/>
</dbReference>
<comment type="caution">
    <text evidence="3">The sequence shown here is derived from an EMBL/GenBank/DDBJ whole genome shotgun (WGS) entry which is preliminary data.</text>
</comment>
<dbReference type="Pfam" id="PF04313">
    <property type="entry name" value="HSDR_N"/>
    <property type="match status" value="1"/>
</dbReference>
<feature type="region of interest" description="Disordered" evidence="1">
    <location>
        <begin position="388"/>
        <end position="410"/>
    </location>
</feature>
<sequence length="410" mass="46168">MGIAEQTRALATKIREHKSTVTTEEATKNAFVLPFISGVLGYDVFDPAEVIPEFTVDVGIKKGEKIDYAIKHDGKVQLLIETKKISDPLRLEHASQLYRYFATTNARIAVLTNGETYEFYTDLDAPNRMDAKPFLVLDLTDIDETLLPELAKLTKESFDLDSVISAAGELKYIGQLKKVLTTQFKEPEDEWVRFLTTRVYDGFFTQRIRDQFLPLVLKASRQYLNEQVNDRLKNALGSTDSYAIPVDTEPQAEAGPKSQPTEKTATEDLKLEVVTTDAEAEGYHVVRAIVCSEVPAARVVARDTKTYFGVLLDDNNRKPIARLWFNRSKKYLGVFDEHKTETRILINCVEDIYRHADQLRATVNRYLAAPARDSVPVAYIASGSQVVTTNTPEHERMPANQANGMDPIVE</sequence>
<evidence type="ECO:0000313" key="3">
    <source>
        <dbReference type="EMBL" id="GAA1951133.1"/>
    </source>
</evidence>
<reference evidence="3 4" key="1">
    <citation type="journal article" date="2019" name="Int. J. Syst. Evol. Microbiol.">
        <title>The Global Catalogue of Microorganisms (GCM) 10K type strain sequencing project: providing services to taxonomists for standard genome sequencing and annotation.</title>
        <authorList>
            <consortium name="The Broad Institute Genomics Platform"/>
            <consortium name="The Broad Institute Genome Sequencing Center for Infectious Disease"/>
            <person name="Wu L."/>
            <person name="Ma J."/>
        </authorList>
    </citation>
    <scope>NUCLEOTIDE SEQUENCE [LARGE SCALE GENOMIC DNA]</scope>
    <source>
        <strain evidence="3 4">JCM 14545</strain>
    </source>
</reference>
<evidence type="ECO:0000256" key="1">
    <source>
        <dbReference type="SAM" id="MobiDB-lite"/>
    </source>
</evidence>
<dbReference type="Proteomes" id="UP001501116">
    <property type="component" value="Unassembled WGS sequence"/>
</dbReference>
<dbReference type="PIRSF" id="PIRSF035009">
    <property type="entry name" value="UCP035009_HSDR_N"/>
    <property type="match status" value="1"/>
</dbReference>
<organism evidence="3 4">
    <name type="scientific">Amycolatopsis minnesotensis</name>
    <dbReference type="NCBI Taxonomy" id="337894"/>
    <lineage>
        <taxon>Bacteria</taxon>
        <taxon>Bacillati</taxon>
        <taxon>Actinomycetota</taxon>
        <taxon>Actinomycetes</taxon>
        <taxon>Pseudonocardiales</taxon>
        <taxon>Pseudonocardiaceae</taxon>
        <taxon>Amycolatopsis</taxon>
    </lineage>
</organism>
<evidence type="ECO:0000313" key="4">
    <source>
        <dbReference type="Proteomes" id="UP001501116"/>
    </source>
</evidence>
<accession>A0ABN2QG64</accession>
<proteinExistence type="predicted"/>
<dbReference type="RefSeq" id="WP_344415926.1">
    <property type="nucleotide sequence ID" value="NZ_BAAANN010000006.1"/>
</dbReference>
<protein>
    <submittedName>
        <fullName evidence="3">Type I restriction enzyme HsdR N-terminal domain-containing protein</fullName>
    </submittedName>
</protein>
<dbReference type="InterPro" id="IPR007409">
    <property type="entry name" value="Restrct_endonuc_type1_HsdR_N"/>
</dbReference>